<evidence type="ECO:0000256" key="8">
    <source>
        <dbReference type="ARBA" id="ARBA00023242"/>
    </source>
</evidence>
<keyword evidence="5 9" id="KW-0489">Methyltransferase</keyword>
<name>A0ABM3GEZ0_NEOLC</name>
<keyword evidence="8 9" id="KW-0539">Nucleus</keyword>
<evidence type="ECO:0000256" key="2">
    <source>
        <dbReference type="ARBA" id="ARBA00006301"/>
    </source>
</evidence>
<sequence>MRIFKESAWEIDVTGDKLTNELFIGRKKKAKPTKISVNILQAEKKSILRKKPKSKVAKLARNAEIINLPAARNGVSSKKRKSSDSTINETSIKKWKSESHKNSDPRSSANANNSATELSLKKNKPNKVNKKKIPNNAHHRIRKQKLEPNGDLLAKRIQKQKLKRKKKKLKNLRNSSSTKEPSIANLTDGRDNSTTDVQAEMKDDKNLTNLKVSTKVIESRITIDRLQKLLAEKQQHDSIKIYKKSTEQKSLRDRMLARLKSSRFRYLNEQMYNSESWSSKKYFKEDPDAFLAYHEGYQLQVEQWPLNPLDTIIASIKKMPKDYIVADFGCGEARLAASVTQKVHSLDLVAINDKVTTCDMAHSSLLTGRIDVVVFCLSLMGTNLTDYLTEANRVLKKDGILKIAEVESRFNDVDEFIKTLGVYGFVNTWKDLSHNLFYFMDFKKDADVTKKRSKLPPLVLNPCLYKKR</sequence>
<evidence type="ECO:0000256" key="10">
    <source>
        <dbReference type="SAM" id="MobiDB-lite"/>
    </source>
</evidence>
<comment type="function">
    <text evidence="9">Probable methyltransferase required to silence rDNA.</text>
</comment>
<evidence type="ECO:0000256" key="5">
    <source>
        <dbReference type="ARBA" id="ARBA00022603"/>
    </source>
</evidence>
<dbReference type="InterPro" id="IPR007823">
    <property type="entry name" value="RRP8"/>
</dbReference>
<dbReference type="PANTHER" id="PTHR12787">
    <property type="entry name" value="RIBOSOMAL RNA-PROCESSING PROTEIN 8"/>
    <property type="match status" value="1"/>
</dbReference>
<keyword evidence="6 9" id="KW-0808">Transferase</keyword>
<dbReference type="InterPro" id="IPR042036">
    <property type="entry name" value="RRP8_N"/>
</dbReference>
<dbReference type="RefSeq" id="XP_046598810.1">
    <property type="nucleotide sequence ID" value="XM_046742854.1"/>
</dbReference>
<comment type="similarity">
    <text evidence="2 9">Belongs to the methyltransferase superfamily. RRP8 family.</text>
</comment>
<evidence type="ECO:0000256" key="1">
    <source>
        <dbReference type="ARBA" id="ARBA00004604"/>
    </source>
</evidence>
<organism evidence="11 12">
    <name type="scientific">Neodiprion lecontei</name>
    <name type="common">Redheaded pine sawfly</name>
    <dbReference type="NCBI Taxonomy" id="441921"/>
    <lineage>
        <taxon>Eukaryota</taxon>
        <taxon>Metazoa</taxon>
        <taxon>Ecdysozoa</taxon>
        <taxon>Arthropoda</taxon>
        <taxon>Hexapoda</taxon>
        <taxon>Insecta</taxon>
        <taxon>Pterygota</taxon>
        <taxon>Neoptera</taxon>
        <taxon>Endopterygota</taxon>
        <taxon>Hymenoptera</taxon>
        <taxon>Tenthredinoidea</taxon>
        <taxon>Diprionidae</taxon>
        <taxon>Diprioninae</taxon>
        <taxon>Neodiprion</taxon>
    </lineage>
</organism>
<protein>
    <recommendedName>
        <fullName evidence="3 9">Ribosomal RNA-processing protein 8</fullName>
        <ecNumber evidence="9">2.1.1.-</ecNumber>
    </recommendedName>
</protein>
<feature type="compositionally biased region" description="Basic and acidic residues" evidence="10">
    <location>
        <begin position="91"/>
        <end position="104"/>
    </location>
</feature>
<dbReference type="Pfam" id="PF05148">
    <property type="entry name" value="Methyltransf_8"/>
    <property type="match status" value="1"/>
</dbReference>
<keyword evidence="4 9" id="KW-0698">rRNA processing</keyword>
<keyword evidence="7 9" id="KW-0949">S-adenosyl-L-methionine</keyword>
<feature type="compositionally biased region" description="Basic residues" evidence="10">
    <location>
        <begin position="121"/>
        <end position="143"/>
    </location>
</feature>
<dbReference type="Gene3D" id="3.40.50.150">
    <property type="entry name" value="Vaccinia Virus protein VP39"/>
    <property type="match status" value="1"/>
</dbReference>
<dbReference type="PANTHER" id="PTHR12787:SF0">
    <property type="entry name" value="RIBOSOMAL RNA-PROCESSING PROTEIN 8"/>
    <property type="match status" value="1"/>
</dbReference>
<feature type="compositionally biased region" description="Polar residues" evidence="10">
    <location>
        <begin position="105"/>
        <end position="117"/>
    </location>
</feature>
<reference evidence="12" key="1">
    <citation type="submission" date="2025-08" db="UniProtKB">
        <authorList>
            <consortium name="RefSeq"/>
        </authorList>
    </citation>
    <scope>IDENTIFICATION</scope>
    <source>
        <tissue evidence="12">Thorax and Abdomen</tissue>
    </source>
</reference>
<dbReference type="Proteomes" id="UP000829291">
    <property type="component" value="Chromosome 6"/>
</dbReference>
<evidence type="ECO:0000256" key="3">
    <source>
        <dbReference type="ARBA" id="ARBA00020203"/>
    </source>
</evidence>
<proteinExistence type="inferred from homology"/>
<dbReference type="EC" id="2.1.1.-" evidence="9"/>
<evidence type="ECO:0000256" key="7">
    <source>
        <dbReference type="ARBA" id="ARBA00022691"/>
    </source>
</evidence>
<dbReference type="GeneID" id="107224590"/>
<dbReference type="Gene3D" id="1.10.10.2150">
    <property type="entry name" value="Ribosomal RNA-processing protein 8, N-terminal domain"/>
    <property type="match status" value="1"/>
</dbReference>
<evidence type="ECO:0000256" key="9">
    <source>
        <dbReference type="RuleBase" id="RU365074"/>
    </source>
</evidence>
<dbReference type="InterPro" id="IPR029063">
    <property type="entry name" value="SAM-dependent_MTases_sf"/>
</dbReference>
<gene>
    <name evidence="12" type="primary">LOC107224590</name>
</gene>
<comment type="subcellular location">
    <subcellularLocation>
        <location evidence="1 9">Nucleus</location>
        <location evidence="1 9">Nucleolus</location>
    </subcellularLocation>
</comment>
<evidence type="ECO:0000256" key="4">
    <source>
        <dbReference type="ARBA" id="ARBA00022552"/>
    </source>
</evidence>
<keyword evidence="11" id="KW-1185">Reference proteome</keyword>
<evidence type="ECO:0000313" key="11">
    <source>
        <dbReference type="Proteomes" id="UP000829291"/>
    </source>
</evidence>
<accession>A0ABM3GEZ0</accession>
<feature type="region of interest" description="Disordered" evidence="10">
    <location>
        <begin position="73"/>
        <end position="194"/>
    </location>
</feature>
<evidence type="ECO:0000256" key="6">
    <source>
        <dbReference type="ARBA" id="ARBA00022679"/>
    </source>
</evidence>
<feature type="compositionally biased region" description="Basic residues" evidence="10">
    <location>
        <begin position="156"/>
        <end position="171"/>
    </location>
</feature>
<evidence type="ECO:0000313" key="12">
    <source>
        <dbReference type="RefSeq" id="XP_046598810.1"/>
    </source>
</evidence>
<dbReference type="SUPFAM" id="SSF53335">
    <property type="entry name" value="S-adenosyl-L-methionine-dependent methyltransferases"/>
    <property type="match status" value="1"/>
</dbReference>